<sequence length="293" mass="33070">MSLCPASRASCTSLSFGSRREFDFCSGWLERCWFKWIVAKSKDGDKCQHGAGNKKESGGEFESNGGKNGAGIDEVRKRGREEEKRKGECSGNQEDKLEQEDEENEENERLSEHGNREDCWALARFKQFLAKQEKDLVAALKEKAEEVDNLIQKIQGLQELFRCQFGNQQTTHAGAGDRRYYSCGQLGHFAASCRRNAMHKQQRRTIDNWYVNQDYFHGLSTSGSATEEVSRNDVASSVTFARRQVISSTHATSRSASRWTVQQKRSPMTATGRASPRRTLSRFGLAVAHLVLL</sequence>
<accession>A0AAE1ALZ8</accession>
<dbReference type="EMBL" id="JAWDGP010001574">
    <property type="protein sequence ID" value="KAK3790128.1"/>
    <property type="molecule type" value="Genomic_DNA"/>
</dbReference>
<gene>
    <name evidence="2" type="ORF">RRG08_057094</name>
</gene>
<dbReference type="Proteomes" id="UP001283361">
    <property type="component" value="Unassembled WGS sequence"/>
</dbReference>
<evidence type="ECO:0000313" key="3">
    <source>
        <dbReference type="Proteomes" id="UP001283361"/>
    </source>
</evidence>
<organism evidence="2 3">
    <name type="scientific">Elysia crispata</name>
    <name type="common">lettuce slug</name>
    <dbReference type="NCBI Taxonomy" id="231223"/>
    <lineage>
        <taxon>Eukaryota</taxon>
        <taxon>Metazoa</taxon>
        <taxon>Spiralia</taxon>
        <taxon>Lophotrochozoa</taxon>
        <taxon>Mollusca</taxon>
        <taxon>Gastropoda</taxon>
        <taxon>Heterobranchia</taxon>
        <taxon>Euthyneura</taxon>
        <taxon>Panpulmonata</taxon>
        <taxon>Sacoglossa</taxon>
        <taxon>Placobranchoidea</taxon>
        <taxon>Plakobranchidae</taxon>
        <taxon>Elysia</taxon>
    </lineage>
</organism>
<dbReference type="AlphaFoldDB" id="A0AAE1ALZ8"/>
<evidence type="ECO:0000256" key="1">
    <source>
        <dbReference type="SAM" id="MobiDB-lite"/>
    </source>
</evidence>
<feature type="compositionally biased region" description="Basic and acidic residues" evidence="1">
    <location>
        <begin position="73"/>
        <end position="96"/>
    </location>
</feature>
<feature type="compositionally biased region" description="Low complexity" evidence="1">
    <location>
        <begin position="249"/>
        <end position="258"/>
    </location>
</feature>
<evidence type="ECO:0000313" key="2">
    <source>
        <dbReference type="EMBL" id="KAK3790128.1"/>
    </source>
</evidence>
<feature type="region of interest" description="Disordered" evidence="1">
    <location>
        <begin position="249"/>
        <end position="275"/>
    </location>
</feature>
<feature type="compositionally biased region" description="Acidic residues" evidence="1">
    <location>
        <begin position="97"/>
        <end position="106"/>
    </location>
</feature>
<comment type="caution">
    <text evidence="2">The sequence shown here is derived from an EMBL/GenBank/DDBJ whole genome shotgun (WGS) entry which is preliminary data.</text>
</comment>
<protein>
    <submittedName>
        <fullName evidence="2">Uncharacterized protein</fullName>
    </submittedName>
</protein>
<feature type="region of interest" description="Disordered" evidence="1">
    <location>
        <begin position="44"/>
        <end position="112"/>
    </location>
</feature>
<feature type="compositionally biased region" description="Basic and acidic residues" evidence="1">
    <location>
        <begin position="44"/>
        <end position="58"/>
    </location>
</feature>
<feature type="compositionally biased region" description="Polar residues" evidence="1">
    <location>
        <begin position="259"/>
        <end position="269"/>
    </location>
</feature>
<name>A0AAE1ALZ8_9GAST</name>
<proteinExistence type="predicted"/>
<keyword evidence="3" id="KW-1185">Reference proteome</keyword>
<reference evidence="2" key="1">
    <citation type="journal article" date="2023" name="G3 (Bethesda)">
        <title>A reference genome for the long-term kleptoplast-retaining sea slug Elysia crispata morphotype clarki.</title>
        <authorList>
            <person name="Eastman K.E."/>
            <person name="Pendleton A.L."/>
            <person name="Shaikh M.A."/>
            <person name="Suttiyut T."/>
            <person name="Ogas R."/>
            <person name="Tomko P."/>
            <person name="Gavelis G."/>
            <person name="Widhalm J.R."/>
            <person name="Wisecaver J.H."/>
        </authorList>
    </citation>
    <scope>NUCLEOTIDE SEQUENCE</scope>
    <source>
        <strain evidence="2">ECLA1</strain>
    </source>
</reference>